<accession>A0AAE0F0Q7</accession>
<evidence type="ECO:0000256" key="1">
    <source>
        <dbReference type="SAM" id="MobiDB-lite"/>
    </source>
</evidence>
<dbReference type="AlphaFoldDB" id="A0AAE0F0Q7"/>
<feature type="region of interest" description="Disordered" evidence="1">
    <location>
        <begin position="1"/>
        <end position="24"/>
    </location>
</feature>
<name>A0AAE0F0Q7_9CHLO</name>
<protein>
    <submittedName>
        <fullName evidence="2">Uncharacterized protein</fullName>
    </submittedName>
</protein>
<evidence type="ECO:0000313" key="3">
    <source>
        <dbReference type="Proteomes" id="UP001190700"/>
    </source>
</evidence>
<feature type="compositionally biased region" description="Basic and acidic residues" evidence="1">
    <location>
        <begin position="13"/>
        <end position="22"/>
    </location>
</feature>
<evidence type="ECO:0000313" key="2">
    <source>
        <dbReference type="EMBL" id="KAK3247239.1"/>
    </source>
</evidence>
<keyword evidence="3" id="KW-1185">Reference proteome</keyword>
<proteinExistence type="predicted"/>
<comment type="caution">
    <text evidence="2">The sequence shown here is derived from an EMBL/GenBank/DDBJ whole genome shotgun (WGS) entry which is preliminary data.</text>
</comment>
<dbReference type="EMBL" id="LGRX02029127">
    <property type="protein sequence ID" value="KAK3247239.1"/>
    <property type="molecule type" value="Genomic_DNA"/>
</dbReference>
<dbReference type="Proteomes" id="UP001190700">
    <property type="component" value="Unassembled WGS sequence"/>
</dbReference>
<gene>
    <name evidence="2" type="ORF">CYMTET_43258</name>
</gene>
<reference evidence="2 3" key="1">
    <citation type="journal article" date="2015" name="Genome Biol. Evol.">
        <title>Comparative Genomics of a Bacterivorous Green Alga Reveals Evolutionary Causalities and Consequences of Phago-Mixotrophic Mode of Nutrition.</title>
        <authorList>
            <person name="Burns J.A."/>
            <person name="Paasch A."/>
            <person name="Narechania A."/>
            <person name="Kim E."/>
        </authorList>
    </citation>
    <scope>NUCLEOTIDE SEQUENCE [LARGE SCALE GENOMIC DNA]</scope>
    <source>
        <strain evidence="2 3">PLY_AMNH</strain>
    </source>
</reference>
<sequence length="137" mass="15755">MAPTEHPSRWKLRSNEPEHENLESNLLQSEAACEILESRCKMKDEVITDLKKEVVEIGKQLSLHQASGSLDKVELQQEVMRLRGEHEKMVDYFRLVERGGVKEARAYIFSDPIYPHVVVFLSQQHTSQFLNSVHIGA</sequence>
<organism evidence="2 3">
    <name type="scientific">Cymbomonas tetramitiformis</name>
    <dbReference type="NCBI Taxonomy" id="36881"/>
    <lineage>
        <taxon>Eukaryota</taxon>
        <taxon>Viridiplantae</taxon>
        <taxon>Chlorophyta</taxon>
        <taxon>Pyramimonadophyceae</taxon>
        <taxon>Pyramimonadales</taxon>
        <taxon>Pyramimonadaceae</taxon>
        <taxon>Cymbomonas</taxon>
    </lineage>
</organism>